<sequence length="40" mass="4535">MVEIIYLQWFTSTPAKVFIKRLNFGLLACSGPPDAENAHR</sequence>
<name>A0A139WL21_TRICA</name>
<evidence type="ECO:0000313" key="1">
    <source>
        <dbReference type="EMBL" id="KYB28758.1"/>
    </source>
</evidence>
<accession>A0A139WL21</accession>
<keyword evidence="2" id="KW-1185">Reference proteome</keyword>
<evidence type="ECO:0000313" key="2">
    <source>
        <dbReference type="Proteomes" id="UP000007266"/>
    </source>
</evidence>
<dbReference type="EMBL" id="KQ971321">
    <property type="protein sequence ID" value="KYB28758.1"/>
    <property type="molecule type" value="Genomic_DNA"/>
</dbReference>
<dbReference type="Proteomes" id="UP000007266">
    <property type="component" value="Linkage group 3"/>
</dbReference>
<dbReference type="AlphaFoldDB" id="A0A139WL21"/>
<reference evidence="1 2" key="1">
    <citation type="journal article" date="2008" name="Nature">
        <title>The genome of the model beetle and pest Tribolium castaneum.</title>
        <authorList>
            <consortium name="Tribolium Genome Sequencing Consortium"/>
            <person name="Richards S."/>
            <person name="Gibbs R.A."/>
            <person name="Weinstock G.M."/>
            <person name="Brown S.J."/>
            <person name="Denell R."/>
            <person name="Beeman R.W."/>
            <person name="Gibbs R."/>
            <person name="Beeman R.W."/>
            <person name="Brown S.J."/>
            <person name="Bucher G."/>
            <person name="Friedrich M."/>
            <person name="Grimmelikhuijzen C.J."/>
            <person name="Klingler M."/>
            <person name="Lorenzen M."/>
            <person name="Richards S."/>
            <person name="Roth S."/>
            <person name="Schroder R."/>
            <person name="Tautz D."/>
            <person name="Zdobnov E.M."/>
            <person name="Muzny D."/>
            <person name="Gibbs R.A."/>
            <person name="Weinstock G.M."/>
            <person name="Attaway T."/>
            <person name="Bell S."/>
            <person name="Buhay C.J."/>
            <person name="Chandrabose M.N."/>
            <person name="Chavez D."/>
            <person name="Clerk-Blankenburg K.P."/>
            <person name="Cree A."/>
            <person name="Dao M."/>
            <person name="Davis C."/>
            <person name="Chacko J."/>
            <person name="Dinh H."/>
            <person name="Dugan-Rocha S."/>
            <person name="Fowler G."/>
            <person name="Garner T.T."/>
            <person name="Garnes J."/>
            <person name="Gnirke A."/>
            <person name="Hawes A."/>
            <person name="Hernandez J."/>
            <person name="Hines S."/>
            <person name="Holder M."/>
            <person name="Hume J."/>
            <person name="Jhangiani S.N."/>
            <person name="Joshi V."/>
            <person name="Khan Z.M."/>
            <person name="Jackson L."/>
            <person name="Kovar C."/>
            <person name="Kowis A."/>
            <person name="Lee S."/>
            <person name="Lewis L.R."/>
            <person name="Margolis J."/>
            <person name="Morgan M."/>
            <person name="Nazareth L.V."/>
            <person name="Nguyen N."/>
            <person name="Okwuonu G."/>
            <person name="Parker D."/>
            <person name="Richards S."/>
            <person name="Ruiz S.J."/>
            <person name="Santibanez J."/>
            <person name="Savard J."/>
            <person name="Scherer S.E."/>
            <person name="Schneider B."/>
            <person name="Sodergren E."/>
            <person name="Tautz D."/>
            <person name="Vattahil S."/>
            <person name="Villasana D."/>
            <person name="White C.S."/>
            <person name="Wright R."/>
            <person name="Park Y."/>
            <person name="Beeman R.W."/>
            <person name="Lord J."/>
            <person name="Oppert B."/>
            <person name="Lorenzen M."/>
            <person name="Brown S."/>
            <person name="Wang L."/>
            <person name="Savard J."/>
            <person name="Tautz D."/>
            <person name="Richards S."/>
            <person name="Weinstock G."/>
            <person name="Gibbs R.A."/>
            <person name="Liu Y."/>
            <person name="Worley K."/>
            <person name="Weinstock G."/>
            <person name="Elsik C.G."/>
            <person name="Reese J.T."/>
            <person name="Elhaik E."/>
            <person name="Landan G."/>
            <person name="Graur D."/>
            <person name="Arensburger P."/>
            <person name="Atkinson P."/>
            <person name="Beeman R.W."/>
            <person name="Beidler J."/>
            <person name="Brown S.J."/>
            <person name="Demuth J.P."/>
            <person name="Drury D.W."/>
            <person name="Du Y.Z."/>
            <person name="Fujiwara H."/>
            <person name="Lorenzen M."/>
            <person name="Maselli V."/>
            <person name="Osanai M."/>
            <person name="Park Y."/>
            <person name="Robertson H.M."/>
            <person name="Tu Z."/>
            <person name="Wang J.J."/>
            <person name="Wang S."/>
            <person name="Richards S."/>
            <person name="Song H."/>
            <person name="Zhang L."/>
            <person name="Sodergren E."/>
            <person name="Werner D."/>
            <person name="Stanke M."/>
            <person name="Morgenstern B."/>
            <person name="Solovyev V."/>
            <person name="Kosarev P."/>
            <person name="Brown G."/>
            <person name="Chen H.C."/>
            <person name="Ermolaeva O."/>
            <person name="Hlavina W."/>
            <person name="Kapustin Y."/>
            <person name="Kiryutin B."/>
            <person name="Kitts P."/>
            <person name="Maglott D."/>
            <person name="Pruitt K."/>
            <person name="Sapojnikov V."/>
            <person name="Souvorov A."/>
            <person name="Mackey A.J."/>
            <person name="Waterhouse R.M."/>
            <person name="Wyder S."/>
            <person name="Zdobnov E.M."/>
            <person name="Zdobnov E.M."/>
            <person name="Wyder S."/>
            <person name="Kriventseva E.V."/>
            <person name="Kadowaki T."/>
            <person name="Bork P."/>
            <person name="Aranda M."/>
            <person name="Bao R."/>
            <person name="Beermann A."/>
            <person name="Berns N."/>
            <person name="Bolognesi R."/>
            <person name="Bonneton F."/>
            <person name="Bopp D."/>
            <person name="Brown S.J."/>
            <person name="Bucher G."/>
            <person name="Butts T."/>
            <person name="Chaumot A."/>
            <person name="Denell R.E."/>
            <person name="Ferrier D.E."/>
            <person name="Friedrich M."/>
            <person name="Gordon C.M."/>
            <person name="Jindra M."/>
            <person name="Klingler M."/>
            <person name="Lan Q."/>
            <person name="Lattorff H.M."/>
            <person name="Laudet V."/>
            <person name="von Levetsow C."/>
            <person name="Liu Z."/>
            <person name="Lutz R."/>
            <person name="Lynch J.A."/>
            <person name="da Fonseca R.N."/>
            <person name="Posnien N."/>
            <person name="Reuter R."/>
            <person name="Roth S."/>
            <person name="Savard J."/>
            <person name="Schinko J.B."/>
            <person name="Schmitt C."/>
            <person name="Schoppmeier M."/>
            <person name="Schroder R."/>
            <person name="Shippy T.D."/>
            <person name="Simonnet F."/>
            <person name="Marques-Souza H."/>
            <person name="Tautz D."/>
            <person name="Tomoyasu Y."/>
            <person name="Trauner J."/>
            <person name="Van der Zee M."/>
            <person name="Vervoort M."/>
            <person name="Wittkopp N."/>
            <person name="Wimmer E.A."/>
            <person name="Yang X."/>
            <person name="Jones A.K."/>
            <person name="Sattelle D.B."/>
            <person name="Ebert P.R."/>
            <person name="Nelson D."/>
            <person name="Scott J.G."/>
            <person name="Beeman R.W."/>
            <person name="Muthukrishnan S."/>
            <person name="Kramer K.J."/>
            <person name="Arakane Y."/>
            <person name="Beeman R.W."/>
            <person name="Zhu Q."/>
            <person name="Hogenkamp D."/>
            <person name="Dixit R."/>
            <person name="Oppert B."/>
            <person name="Jiang H."/>
            <person name="Zou Z."/>
            <person name="Marshall J."/>
            <person name="Elpidina E."/>
            <person name="Vinokurov K."/>
            <person name="Oppert C."/>
            <person name="Zou Z."/>
            <person name="Evans J."/>
            <person name="Lu Z."/>
            <person name="Zhao P."/>
            <person name="Sumathipala N."/>
            <person name="Altincicek B."/>
            <person name="Vilcinskas A."/>
            <person name="Williams M."/>
            <person name="Hultmark D."/>
            <person name="Hetru C."/>
            <person name="Jiang H."/>
            <person name="Grimmelikhuijzen C.J."/>
            <person name="Hauser F."/>
            <person name="Cazzamali G."/>
            <person name="Williamson M."/>
            <person name="Park Y."/>
            <person name="Li B."/>
            <person name="Tanaka Y."/>
            <person name="Predel R."/>
            <person name="Neupert S."/>
            <person name="Schachtner J."/>
            <person name="Verleyen P."/>
            <person name="Raible F."/>
            <person name="Bork P."/>
            <person name="Friedrich M."/>
            <person name="Walden K.K."/>
            <person name="Robertson H.M."/>
            <person name="Angeli S."/>
            <person name="Foret S."/>
            <person name="Bucher G."/>
            <person name="Schuetz S."/>
            <person name="Maleszka R."/>
            <person name="Wimmer E.A."/>
            <person name="Beeman R.W."/>
            <person name="Lorenzen M."/>
            <person name="Tomoyasu Y."/>
            <person name="Miller S.C."/>
            <person name="Grossmann D."/>
            <person name="Bucher G."/>
        </authorList>
    </citation>
    <scope>NUCLEOTIDE SEQUENCE [LARGE SCALE GENOMIC DNA]</scope>
    <source>
        <strain evidence="1 2">Georgia GA2</strain>
    </source>
</reference>
<proteinExistence type="predicted"/>
<organism evidence="1 2">
    <name type="scientific">Tribolium castaneum</name>
    <name type="common">Red flour beetle</name>
    <dbReference type="NCBI Taxonomy" id="7070"/>
    <lineage>
        <taxon>Eukaryota</taxon>
        <taxon>Metazoa</taxon>
        <taxon>Ecdysozoa</taxon>
        <taxon>Arthropoda</taxon>
        <taxon>Hexapoda</taxon>
        <taxon>Insecta</taxon>
        <taxon>Pterygota</taxon>
        <taxon>Neoptera</taxon>
        <taxon>Endopterygota</taxon>
        <taxon>Coleoptera</taxon>
        <taxon>Polyphaga</taxon>
        <taxon>Cucujiformia</taxon>
        <taxon>Tenebrionidae</taxon>
        <taxon>Tenebrionidae incertae sedis</taxon>
        <taxon>Tribolium</taxon>
    </lineage>
</organism>
<dbReference type="InParanoid" id="A0A139WL21"/>
<gene>
    <name evidence="1" type="primary">AUGUSTUS-3.0.2_32450</name>
    <name evidence="1" type="ORF">TcasGA2_TC032450</name>
</gene>
<protein>
    <submittedName>
        <fullName evidence="1">Uncharacterized protein</fullName>
    </submittedName>
</protein>
<reference evidence="1 2" key="2">
    <citation type="journal article" date="2010" name="Nucleic Acids Res.">
        <title>BeetleBase in 2010: revisions to provide comprehensive genomic information for Tribolium castaneum.</title>
        <authorList>
            <person name="Kim H.S."/>
            <person name="Murphy T."/>
            <person name="Xia J."/>
            <person name="Caragea D."/>
            <person name="Park Y."/>
            <person name="Beeman R.W."/>
            <person name="Lorenzen M.D."/>
            <person name="Butcher S."/>
            <person name="Manak J.R."/>
            <person name="Brown S.J."/>
        </authorList>
    </citation>
    <scope>GENOME REANNOTATION</scope>
    <source>
        <strain evidence="1 2">Georgia GA2</strain>
    </source>
</reference>